<evidence type="ECO:0008006" key="4">
    <source>
        <dbReference type="Google" id="ProtNLM"/>
    </source>
</evidence>
<dbReference type="Gene3D" id="2.60.120.200">
    <property type="match status" value="1"/>
</dbReference>
<feature type="signal peptide" evidence="1">
    <location>
        <begin position="1"/>
        <end position="21"/>
    </location>
</feature>
<dbReference type="PROSITE" id="PS51257">
    <property type="entry name" value="PROKAR_LIPOPROTEIN"/>
    <property type="match status" value="1"/>
</dbReference>
<gene>
    <name evidence="2" type="ORF">G6047_00995</name>
</gene>
<dbReference type="Proteomes" id="UP000712080">
    <property type="component" value="Unassembled WGS sequence"/>
</dbReference>
<dbReference type="RefSeq" id="WP_169525546.1">
    <property type="nucleotide sequence ID" value="NZ_JAAMPU010000093.1"/>
</dbReference>
<organism evidence="2 3">
    <name type="scientific">Flavobacterium silvaticum</name>
    <dbReference type="NCBI Taxonomy" id="1852020"/>
    <lineage>
        <taxon>Bacteria</taxon>
        <taxon>Pseudomonadati</taxon>
        <taxon>Bacteroidota</taxon>
        <taxon>Flavobacteriia</taxon>
        <taxon>Flavobacteriales</taxon>
        <taxon>Flavobacteriaceae</taxon>
        <taxon>Flavobacterium</taxon>
    </lineage>
</organism>
<evidence type="ECO:0000313" key="3">
    <source>
        <dbReference type="Proteomes" id="UP000712080"/>
    </source>
</evidence>
<reference evidence="2" key="1">
    <citation type="submission" date="2020-02" db="EMBL/GenBank/DDBJ databases">
        <title>Flavobacterium sp. genome.</title>
        <authorList>
            <person name="Jung H.S."/>
            <person name="Baek J.H."/>
            <person name="Jeon C.O."/>
        </authorList>
    </citation>
    <scope>NUCLEOTIDE SEQUENCE</scope>
    <source>
        <strain evidence="2">SE-s28</strain>
    </source>
</reference>
<evidence type="ECO:0000313" key="2">
    <source>
        <dbReference type="EMBL" id="NMH26594.1"/>
    </source>
</evidence>
<keyword evidence="1" id="KW-0732">Signal</keyword>
<evidence type="ECO:0000256" key="1">
    <source>
        <dbReference type="SAM" id="SignalP"/>
    </source>
</evidence>
<dbReference type="NCBIfam" id="NF038128">
    <property type="entry name" value="choice_anch_J"/>
    <property type="match status" value="1"/>
</dbReference>
<feature type="chain" id="PRO_5036895451" description="DUF5017 domain-containing protein" evidence="1">
    <location>
        <begin position="22"/>
        <end position="210"/>
    </location>
</feature>
<protein>
    <recommendedName>
        <fullName evidence="4">DUF5017 domain-containing protein</fullName>
    </recommendedName>
</protein>
<sequence>MKLFNLFGFAFALTLVLSSCVGDEDTVLSPYTPTVVGTDFEVGLYDNDILAENDDLLEQAGWRNYAQTGSAKWRNQYYSGNSYAEFSSYQSGDAVNIGWLITPPINMDLHEGEKFDFDVSQSYVVNAANSLQVLISTNYNGTDVEGANWQPLSASIPGTSATYFEFQDSGVIDLSSYTGTIYIAFKVSGEGTSTTLLDGSYQLDNVRVYY</sequence>
<name>A0A972JE84_9FLAO</name>
<keyword evidence="3" id="KW-1185">Reference proteome</keyword>
<comment type="caution">
    <text evidence="2">The sequence shown here is derived from an EMBL/GenBank/DDBJ whole genome shotgun (WGS) entry which is preliminary data.</text>
</comment>
<accession>A0A972JE84</accession>
<proteinExistence type="predicted"/>
<dbReference type="EMBL" id="JAAMPU010000093">
    <property type="protein sequence ID" value="NMH26594.1"/>
    <property type="molecule type" value="Genomic_DNA"/>
</dbReference>
<dbReference type="AlphaFoldDB" id="A0A972JE84"/>